<dbReference type="InterPro" id="IPR013324">
    <property type="entry name" value="RNA_pol_sigma_r3/r4-like"/>
</dbReference>
<dbReference type="OrthoDB" id="9794372at2"/>
<evidence type="ECO:0000256" key="1">
    <source>
        <dbReference type="ARBA" id="ARBA00011344"/>
    </source>
</evidence>
<dbReference type="Gene3D" id="1.10.1740.10">
    <property type="match status" value="1"/>
</dbReference>
<dbReference type="PANTHER" id="PTHR30173:SF36">
    <property type="entry name" value="ECF RNA POLYMERASE SIGMA FACTOR SIGJ"/>
    <property type="match status" value="1"/>
</dbReference>
<protein>
    <submittedName>
        <fullName evidence="4">RNA polymerase subunit sigma24</fullName>
    </submittedName>
</protein>
<dbReference type="Gene3D" id="1.10.10.10">
    <property type="entry name" value="Winged helix-like DNA-binding domain superfamily/Winged helix DNA-binding domain"/>
    <property type="match status" value="1"/>
</dbReference>
<dbReference type="PANTHER" id="PTHR30173">
    <property type="entry name" value="SIGMA 19 FACTOR"/>
    <property type="match status" value="1"/>
</dbReference>
<dbReference type="NCBIfam" id="TIGR02937">
    <property type="entry name" value="sigma70-ECF"/>
    <property type="match status" value="1"/>
</dbReference>
<dbReference type="SUPFAM" id="SSF88659">
    <property type="entry name" value="Sigma3 and sigma4 domains of RNA polymerase sigma factors"/>
    <property type="match status" value="1"/>
</dbReference>
<comment type="subunit">
    <text evidence="1">Interacts transiently with the RNA polymerase catalytic core formed by RpoA, RpoB, RpoC and RpoZ (2 alpha, 1 beta, 1 beta' and 1 omega subunit) to form the RNA polymerase holoenzyme that can initiate transcription.</text>
</comment>
<dbReference type="InterPro" id="IPR052704">
    <property type="entry name" value="ECF_Sigma-70_Domain"/>
</dbReference>
<dbReference type="EMBL" id="JRFJ01000005">
    <property type="protein sequence ID" value="KHJ53615.1"/>
    <property type="molecule type" value="Genomic_DNA"/>
</dbReference>
<proteinExistence type="predicted"/>
<evidence type="ECO:0000259" key="2">
    <source>
        <dbReference type="Pfam" id="PF04542"/>
    </source>
</evidence>
<name>A0A0B1Q442_9HYPH</name>
<dbReference type="STRING" id="370622.LA66_16935"/>
<dbReference type="GO" id="GO:0003677">
    <property type="term" value="F:DNA binding"/>
    <property type="evidence" value="ECO:0007669"/>
    <property type="project" value="InterPro"/>
</dbReference>
<dbReference type="InterPro" id="IPR013325">
    <property type="entry name" value="RNA_pol_sigma_r2"/>
</dbReference>
<sequence>MVENPTVVFEERRPFLTGLAYRILGSLAEAEDAVQDTYLKWRGLDHDTIANAAAWLTTACTRRCIDMLRSAHRARTEYVGAWLPEPIQTMTEESPEDAAHLSSSLSLAFMLVLERLAPKERAAFLLHEVFDQSYLDVANTLGVTETACRKLVSRARNRIGRDEAGSTVSKVRQDELLSAFQTAIETGNTSRLATLMREDIALKTDGGGKALALLQPLLGKDDVLAFLGGTLTRSWAGFRWQHVDINGARGALVFDGVSIVASVSFSADATGNLSGIFIMRNPDKLARLGAGMRTIQ</sequence>
<feature type="domain" description="RNA polymerase sigma-70 region 2" evidence="2">
    <location>
        <begin position="9"/>
        <end position="73"/>
    </location>
</feature>
<dbReference type="SUPFAM" id="SSF88946">
    <property type="entry name" value="Sigma2 domain of RNA polymerase sigma factors"/>
    <property type="match status" value="1"/>
</dbReference>
<accession>A0A0B1Q442</accession>
<dbReference type="Pfam" id="PF08281">
    <property type="entry name" value="Sigma70_r4_2"/>
    <property type="match status" value="1"/>
</dbReference>
<dbReference type="InterPro" id="IPR013249">
    <property type="entry name" value="RNA_pol_sigma70_r4_t2"/>
</dbReference>
<dbReference type="InterPro" id="IPR036388">
    <property type="entry name" value="WH-like_DNA-bd_sf"/>
</dbReference>
<comment type="caution">
    <text evidence="4">The sequence shown here is derived from an EMBL/GenBank/DDBJ whole genome shotgun (WGS) entry which is preliminary data.</text>
</comment>
<dbReference type="GO" id="GO:0016987">
    <property type="term" value="F:sigma factor activity"/>
    <property type="evidence" value="ECO:0007669"/>
    <property type="project" value="InterPro"/>
</dbReference>
<evidence type="ECO:0000313" key="5">
    <source>
        <dbReference type="Proteomes" id="UP000030826"/>
    </source>
</evidence>
<feature type="domain" description="RNA polymerase sigma factor 70 region 4 type 2" evidence="3">
    <location>
        <begin position="108"/>
        <end position="158"/>
    </location>
</feature>
<dbReference type="NCBIfam" id="NF007214">
    <property type="entry name" value="PRK09636.1"/>
    <property type="match status" value="1"/>
</dbReference>
<dbReference type="InterPro" id="IPR007627">
    <property type="entry name" value="RNA_pol_sigma70_r2"/>
</dbReference>
<evidence type="ECO:0000313" key="4">
    <source>
        <dbReference type="EMBL" id="KHJ53615.1"/>
    </source>
</evidence>
<dbReference type="Pfam" id="PF04542">
    <property type="entry name" value="Sigma70_r2"/>
    <property type="match status" value="1"/>
</dbReference>
<dbReference type="InterPro" id="IPR032710">
    <property type="entry name" value="NTF2-like_dom_sf"/>
</dbReference>
<dbReference type="AlphaFoldDB" id="A0A0B1Q442"/>
<evidence type="ECO:0000259" key="3">
    <source>
        <dbReference type="Pfam" id="PF08281"/>
    </source>
</evidence>
<reference evidence="4 5" key="1">
    <citation type="submission" date="2014-09" db="EMBL/GenBank/DDBJ databases">
        <title>Isolation and characterization of Aurantimonas altamirensis ON-56566 from clinical sample following a dog bite.</title>
        <authorList>
            <person name="Eshaghi A."/>
            <person name="Li A."/>
            <person name="Shahinas D."/>
            <person name="Bahn P."/>
            <person name="Kus J.V."/>
            <person name="Patel S.N."/>
        </authorList>
    </citation>
    <scope>NUCLEOTIDE SEQUENCE [LARGE SCALE GENOMIC DNA]</scope>
    <source>
        <strain evidence="4 5">ON-56566</strain>
    </source>
</reference>
<gene>
    <name evidence="4" type="ORF">LA66_16935</name>
</gene>
<dbReference type="GO" id="GO:0006352">
    <property type="term" value="P:DNA-templated transcription initiation"/>
    <property type="evidence" value="ECO:0007669"/>
    <property type="project" value="InterPro"/>
</dbReference>
<dbReference type="SUPFAM" id="SSF54427">
    <property type="entry name" value="NTF2-like"/>
    <property type="match status" value="1"/>
</dbReference>
<dbReference type="InterPro" id="IPR014284">
    <property type="entry name" value="RNA_pol_sigma-70_dom"/>
</dbReference>
<organism evidence="4 5">
    <name type="scientific">Aureimonas altamirensis</name>
    <dbReference type="NCBI Taxonomy" id="370622"/>
    <lineage>
        <taxon>Bacteria</taxon>
        <taxon>Pseudomonadati</taxon>
        <taxon>Pseudomonadota</taxon>
        <taxon>Alphaproteobacteria</taxon>
        <taxon>Hyphomicrobiales</taxon>
        <taxon>Aurantimonadaceae</taxon>
        <taxon>Aureimonas</taxon>
    </lineage>
</organism>
<dbReference type="Proteomes" id="UP000030826">
    <property type="component" value="Unassembled WGS sequence"/>
</dbReference>
<dbReference type="RefSeq" id="WP_039195106.1">
    <property type="nucleotide sequence ID" value="NZ_JRFJ01000005.1"/>
</dbReference>